<dbReference type="InterPro" id="IPR036390">
    <property type="entry name" value="WH_DNA-bd_sf"/>
</dbReference>
<evidence type="ECO:0008006" key="3">
    <source>
        <dbReference type="Google" id="ProtNLM"/>
    </source>
</evidence>
<reference evidence="1 2" key="1">
    <citation type="submission" date="2022-04" db="EMBL/GenBank/DDBJ databases">
        <title>Genome sequence of soybean root-associated Caulobacter segnis RL271.</title>
        <authorList>
            <person name="Longley R."/>
            <person name="Bonito G."/>
            <person name="Trigodet F."/>
            <person name="Crosson S."/>
            <person name="Fiebig A."/>
        </authorList>
    </citation>
    <scope>NUCLEOTIDE SEQUENCE [LARGE SCALE GENOMIC DNA]</scope>
    <source>
        <strain evidence="1 2">RL271</strain>
    </source>
</reference>
<evidence type="ECO:0000313" key="2">
    <source>
        <dbReference type="Proteomes" id="UP001057520"/>
    </source>
</evidence>
<protein>
    <recommendedName>
        <fullName evidence="3">HTH iclR-type domain-containing protein</fullName>
    </recommendedName>
</protein>
<accession>A0ABY4ZTC8</accession>
<gene>
    <name evidence="1" type="ORF">MZV50_23410</name>
</gene>
<organism evidence="1 2">
    <name type="scientific">Caulobacter segnis</name>
    <dbReference type="NCBI Taxonomy" id="88688"/>
    <lineage>
        <taxon>Bacteria</taxon>
        <taxon>Pseudomonadati</taxon>
        <taxon>Pseudomonadota</taxon>
        <taxon>Alphaproteobacteria</taxon>
        <taxon>Caulobacterales</taxon>
        <taxon>Caulobacteraceae</taxon>
        <taxon>Caulobacter</taxon>
    </lineage>
</organism>
<dbReference type="SUPFAM" id="SSF46785">
    <property type="entry name" value="Winged helix' DNA-binding domain"/>
    <property type="match status" value="1"/>
</dbReference>
<dbReference type="Proteomes" id="UP001057520">
    <property type="component" value="Chromosome"/>
</dbReference>
<name>A0ABY4ZTC8_9CAUL</name>
<proteinExistence type="predicted"/>
<sequence length="303" mass="33327">MTASDADRTVEKLCLALSADLIASGFLRGAYPSALDTLLALAIGQANLASMNRNLALQKAYAGLNSSPPDDLRRPVRVRSVAISLGVPQETARRRVARMVKAGFMVQTKAGVFMPQSVTETPVYVATAEATWRAIGDLYGALRREGALGAPAHKVSDDEIPHRYMMRLWGDHFLRLIEALLPMVQEPFDIVLLFAVLRACQATKPVASKPISALSLSRSLGLPGETVRRNLLRLVENGLCSKTPRGYLITYALLDTPIWRQFAERHRLILMRFFSIMGERGLLGWWEADYLAAKASSRALPAP</sequence>
<keyword evidence="2" id="KW-1185">Reference proteome</keyword>
<evidence type="ECO:0000313" key="1">
    <source>
        <dbReference type="EMBL" id="USQ95459.1"/>
    </source>
</evidence>
<dbReference type="EMBL" id="CP096040">
    <property type="protein sequence ID" value="USQ95459.1"/>
    <property type="molecule type" value="Genomic_DNA"/>
</dbReference>